<accession>A0A0D3IGW8</accession>
<name>A0A0D3IGW8_EMIH1</name>
<evidence type="ECO:0000256" key="1">
    <source>
        <dbReference type="SAM" id="MobiDB-lite"/>
    </source>
</evidence>
<reference evidence="3" key="1">
    <citation type="journal article" date="2013" name="Nature">
        <title>Pan genome of the phytoplankton Emiliania underpins its global distribution.</title>
        <authorList>
            <person name="Read B.A."/>
            <person name="Kegel J."/>
            <person name="Klute M.J."/>
            <person name="Kuo A."/>
            <person name="Lefebvre S.C."/>
            <person name="Maumus F."/>
            <person name="Mayer C."/>
            <person name="Miller J."/>
            <person name="Monier A."/>
            <person name="Salamov A."/>
            <person name="Young J."/>
            <person name="Aguilar M."/>
            <person name="Claverie J.M."/>
            <person name="Frickenhaus S."/>
            <person name="Gonzalez K."/>
            <person name="Herman E.K."/>
            <person name="Lin Y.C."/>
            <person name="Napier J."/>
            <person name="Ogata H."/>
            <person name="Sarno A.F."/>
            <person name="Shmutz J."/>
            <person name="Schroeder D."/>
            <person name="de Vargas C."/>
            <person name="Verret F."/>
            <person name="von Dassow P."/>
            <person name="Valentin K."/>
            <person name="Van de Peer Y."/>
            <person name="Wheeler G."/>
            <person name="Dacks J.B."/>
            <person name="Delwiche C.F."/>
            <person name="Dyhrman S.T."/>
            <person name="Glockner G."/>
            <person name="John U."/>
            <person name="Richards T."/>
            <person name="Worden A.Z."/>
            <person name="Zhang X."/>
            <person name="Grigoriev I.V."/>
            <person name="Allen A.E."/>
            <person name="Bidle K."/>
            <person name="Borodovsky M."/>
            <person name="Bowler C."/>
            <person name="Brownlee C."/>
            <person name="Cock J.M."/>
            <person name="Elias M."/>
            <person name="Gladyshev V.N."/>
            <person name="Groth M."/>
            <person name="Guda C."/>
            <person name="Hadaegh A."/>
            <person name="Iglesias-Rodriguez M.D."/>
            <person name="Jenkins J."/>
            <person name="Jones B.M."/>
            <person name="Lawson T."/>
            <person name="Leese F."/>
            <person name="Lindquist E."/>
            <person name="Lobanov A."/>
            <person name="Lomsadze A."/>
            <person name="Malik S.B."/>
            <person name="Marsh M.E."/>
            <person name="Mackinder L."/>
            <person name="Mock T."/>
            <person name="Mueller-Roeber B."/>
            <person name="Pagarete A."/>
            <person name="Parker M."/>
            <person name="Probert I."/>
            <person name="Quesneville H."/>
            <person name="Raines C."/>
            <person name="Rensing S.A."/>
            <person name="Riano-Pachon D.M."/>
            <person name="Richier S."/>
            <person name="Rokitta S."/>
            <person name="Shiraiwa Y."/>
            <person name="Soanes D.M."/>
            <person name="van der Giezen M."/>
            <person name="Wahlund T.M."/>
            <person name="Williams B."/>
            <person name="Wilson W."/>
            <person name="Wolfe G."/>
            <person name="Wurch L.L."/>
        </authorList>
    </citation>
    <scope>NUCLEOTIDE SEQUENCE</scope>
</reference>
<dbReference type="KEGG" id="ehx:EMIHUDRAFT_437879"/>
<reference evidence="2" key="2">
    <citation type="submission" date="2024-10" db="UniProtKB">
        <authorList>
            <consortium name="EnsemblProtists"/>
        </authorList>
    </citation>
    <scope>IDENTIFICATION</scope>
</reference>
<evidence type="ECO:0000313" key="2">
    <source>
        <dbReference type="EnsemblProtists" id="EOD10503"/>
    </source>
</evidence>
<dbReference type="AlphaFoldDB" id="A0A0D3IGW8"/>
<proteinExistence type="predicted"/>
<dbReference type="PaxDb" id="2903-EOD10503"/>
<protein>
    <submittedName>
        <fullName evidence="2">Uncharacterized protein</fullName>
    </submittedName>
</protein>
<dbReference type="RefSeq" id="XP_005762932.1">
    <property type="nucleotide sequence ID" value="XM_005762875.1"/>
</dbReference>
<dbReference type="HOGENOM" id="CLU_2214954_0_0_1"/>
<evidence type="ECO:0000313" key="3">
    <source>
        <dbReference type="Proteomes" id="UP000013827"/>
    </source>
</evidence>
<dbReference type="EnsemblProtists" id="EOD10503">
    <property type="protein sequence ID" value="EOD10503"/>
    <property type="gene ID" value="EMIHUDRAFT_437879"/>
</dbReference>
<keyword evidence="3" id="KW-1185">Reference proteome</keyword>
<feature type="region of interest" description="Disordered" evidence="1">
    <location>
        <begin position="87"/>
        <end position="107"/>
    </location>
</feature>
<organism evidence="2 3">
    <name type="scientific">Emiliania huxleyi (strain CCMP1516)</name>
    <dbReference type="NCBI Taxonomy" id="280463"/>
    <lineage>
        <taxon>Eukaryota</taxon>
        <taxon>Haptista</taxon>
        <taxon>Haptophyta</taxon>
        <taxon>Prymnesiophyceae</taxon>
        <taxon>Isochrysidales</taxon>
        <taxon>Noelaerhabdaceae</taxon>
        <taxon>Emiliania</taxon>
    </lineage>
</organism>
<sequence length="107" mass="12010">MAMQDWTQLLNHANEAAASETWELPPEELFLRILAQVNKSKRDVLQDKYNQCRDPSKTAATRSVFIRVLKRIAESFMTALHSMQANRQLPNAAAPGAARSAPETMGR</sequence>
<dbReference type="GeneID" id="17256568"/>
<dbReference type="Proteomes" id="UP000013827">
    <property type="component" value="Unassembled WGS sequence"/>
</dbReference>
<feature type="compositionally biased region" description="Low complexity" evidence="1">
    <location>
        <begin position="90"/>
        <end position="107"/>
    </location>
</feature>